<sequence>MIMYHKNPIAFKFYVVIVYITVHGGMKFIAVKDSLFKTPVFCMQNIYVSILKHRCFETAVRIYFMNYVIILGKKIIFVTELYKYSDENIQVSRFLHIVNIFLM</sequence>
<evidence type="ECO:0000313" key="3">
    <source>
        <dbReference type="Proteomes" id="UP000283732"/>
    </source>
</evidence>
<dbReference type="Proteomes" id="UP000283732">
    <property type="component" value="Unassembled WGS sequence"/>
</dbReference>
<proteinExistence type="predicted"/>
<accession>A0A414XVB0</accession>
<feature type="transmembrane region" description="Helical" evidence="1">
    <location>
        <begin position="12"/>
        <end position="30"/>
    </location>
</feature>
<keyword evidence="1" id="KW-0472">Membrane</keyword>
<dbReference type="AlphaFoldDB" id="A0A414XVB0"/>
<evidence type="ECO:0000256" key="1">
    <source>
        <dbReference type="SAM" id="Phobius"/>
    </source>
</evidence>
<gene>
    <name evidence="2" type="ORF">DW191_09770</name>
</gene>
<evidence type="ECO:0000313" key="2">
    <source>
        <dbReference type="EMBL" id="RHH77824.1"/>
    </source>
</evidence>
<keyword evidence="1" id="KW-1133">Transmembrane helix</keyword>
<name>A0A414XVB0_9BACT</name>
<protein>
    <submittedName>
        <fullName evidence="2">Uncharacterized protein</fullName>
    </submittedName>
</protein>
<dbReference type="EMBL" id="QRKC01000003">
    <property type="protein sequence ID" value="RHH77824.1"/>
    <property type="molecule type" value="Genomic_DNA"/>
</dbReference>
<comment type="caution">
    <text evidence="2">The sequence shown here is derived from an EMBL/GenBank/DDBJ whole genome shotgun (WGS) entry which is preliminary data.</text>
</comment>
<reference evidence="2 3" key="1">
    <citation type="submission" date="2018-08" db="EMBL/GenBank/DDBJ databases">
        <title>A genome reference for cultivated species of the human gut microbiota.</title>
        <authorList>
            <person name="Zou Y."/>
            <person name="Xue W."/>
            <person name="Luo G."/>
        </authorList>
    </citation>
    <scope>NUCLEOTIDE SEQUENCE [LARGE SCALE GENOMIC DNA]</scope>
    <source>
        <strain evidence="2 3">AM16-50</strain>
    </source>
</reference>
<organism evidence="2 3">
    <name type="scientific">Parabacteroides merdae</name>
    <dbReference type="NCBI Taxonomy" id="46503"/>
    <lineage>
        <taxon>Bacteria</taxon>
        <taxon>Pseudomonadati</taxon>
        <taxon>Bacteroidota</taxon>
        <taxon>Bacteroidia</taxon>
        <taxon>Bacteroidales</taxon>
        <taxon>Tannerellaceae</taxon>
        <taxon>Parabacteroides</taxon>
    </lineage>
</organism>
<keyword evidence="1" id="KW-0812">Transmembrane</keyword>